<organism evidence="1 2">
    <name type="scientific">Rhabditophanes sp. KR3021</name>
    <dbReference type="NCBI Taxonomy" id="114890"/>
    <lineage>
        <taxon>Eukaryota</taxon>
        <taxon>Metazoa</taxon>
        <taxon>Ecdysozoa</taxon>
        <taxon>Nematoda</taxon>
        <taxon>Chromadorea</taxon>
        <taxon>Rhabditida</taxon>
        <taxon>Tylenchina</taxon>
        <taxon>Panagrolaimomorpha</taxon>
        <taxon>Strongyloidoidea</taxon>
        <taxon>Alloionematidae</taxon>
        <taxon>Rhabditophanes</taxon>
    </lineage>
</organism>
<name>A0AC35TQQ9_9BILA</name>
<sequence length="735" mass="83189">MYFPKSDILLTPRNFAAPTDSFLKDDDSVFPKEEPSQNEDDDVFDLLADSTNEKTGITKSSGVPFDEDTPPQTPKKDQNYNFQSGRALDFYTPAITPHMKRIMKENCAPKFSPAPRFTPDPPQGSVLTTYKKEALSIVSATGTIVQRAARVIQQAPFTPMAHSTPLNTPRQSLGYVMKRRDRKMFPINDDCRQLPSIHGKHESFISMTSPVPSLNTPANMSQISEEMYVMKLEKLKLMILKAEHAVKESAKIIHDCAKKTNYNGNLTELSAQRATLIGRKKAACLQNEYVRTKTLKNMKVNIPRIHSEYLSSFTINEIQLELNRLFCFKKDQLDVNYAFCIVFSCANNVLGTQLGNVSDIGSERLRKVKFPDVIRFSKLPIDCVITAEVYAIEIGVRERTRMSKLKKSFRNLAFSIFKTTPKRKLAPIDENATVIQDDLLHPSNQINEKEFSLCGILRLNRDTLGLQRFYLDEAKFPLEGTISISSECSPLPQLIDVAFSGFLYVYSIEKDRLPPVKMWTIVKRSVLKFWNSAEDEYNGHSPTNVIDLSKVLLTKINKLQKEQLGYSTDAFSIDILIEPSVSLNSYQQKRIYFGAEGEADCENWLKYLNDVLYAIHAGIKEVLELEVANIPFNVSKKGLEVLFKGYKVNIAIKLGKNNRPTGVCNLVARKKADITKIMKDFKGVSIDKRVLKLTMKVNPKNVKQAKLAKSSVKMNTTKSVEDMDKELELYMNATV</sequence>
<accession>A0AC35TQQ9</accession>
<evidence type="ECO:0000313" key="2">
    <source>
        <dbReference type="WBParaSite" id="RSKR_0000326000.1"/>
    </source>
</evidence>
<dbReference type="Proteomes" id="UP000095286">
    <property type="component" value="Unplaced"/>
</dbReference>
<evidence type="ECO:0000313" key="1">
    <source>
        <dbReference type="Proteomes" id="UP000095286"/>
    </source>
</evidence>
<protein>
    <submittedName>
        <fullName evidence="2">PH domain-containing protein</fullName>
    </submittedName>
</protein>
<proteinExistence type="predicted"/>
<dbReference type="WBParaSite" id="RSKR_0000326000.1">
    <property type="protein sequence ID" value="RSKR_0000326000.1"/>
    <property type="gene ID" value="RSKR_0000326000"/>
</dbReference>
<reference evidence="2" key="1">
    <citation type="submission" date="2016-11" db="UniProtKB">
        <authorList>
            <consortium name="WormBaseParasite"/>
        </authorList>
    </citation>
    <scope>IDENTIFICATION</scope>
    <source>
        <strain evidence="2">KR3021</strain>
    </source>
</reference>